<dbReference type="PROSITE" id="PS51186">
    <property type="entry name" value="GNAT"/>
    <property type="match status" value="1"/>
</dbReference>
<sequence length="201" mass="21556">MSSPLRPYEPRDRGALYDICLRTGDSGADASASFAVPDLLGEVYVGPYLAFEPELALVLDDGTGAGGYTLGALDTRAFEERCEREWWPPLRERHPLGEHPPGSADAGVVALLHRPPRAPDVVVERHPSHLHIDLLPRWQGGGWGRQLIAALLERLSAAGSPGVHLGVGAGNPRAVGFYRHLGFTELLAAGDTLFLGRSTSP</sequence>
<dbReference type="PANTHER" id="PTHR13170:SF16">
    <property type="entry name" value="PROTEIN O-GLCNACASE"/>
    <property type="match status" value="1"/>
</dbReference>
<dbReference type="Proteomes" id="UP000320085">
    <property type="component" value="Unassembled WGS sequence"/>
</dbReference>
<proteinExistence type="predicted"/>
<keyword evidence="2" id="KW-0808">Transferase</keyword>
<dbReference type="Gene3D" id="3.40.630.30">
    <property type="match status" value="1"/>
</dbReference>
<dbReference type="InterPro" id="IPR051822">
    <property type="entry name" value="Glycosyl_Hydrolase_84"/>
</dbReference>
<dbReference type="RefSeq" id="WP_221630533.1">
    <property type="nucleotide sequence ID" value="NZ_BAAAQC010000013.1"/>
</dbReference>
<dbReference type="PANTHER" id="PTHR13170">
    <property type="entry name" value="O-GLCNACASE"/>
    <property type="match status" value="1"/>
</dbReference>
<gene>
    <name evidence="2" type="ORF">FHX52_2011</name>
</gene>
<dbReference type="Pfam" id="PF00583">
    <property type="entry name" value="Acetyltransf_1"/>
    <property type="match status" value="1"/>
</dbReference>
<protein>
    <submittedName>
        <fullName evidence="2">Acetyltransferase (GNAT) family protein</fullName>
    </submittedName>
</protein>
<dbReference type="EMBL" id="VFQF01000001">
    <property type="protein sequence ID" value="TQN48858.1"/>
    <property type="molecule type" value="Genomic_DNA"/>
</dbReference>
<dbReference type="InterPro" id="IPR016181">
    <property type="entry name" value="Acyl_CoA_acyltransferase"/>
</dbReference>
<feature type="domain" description="N-acetyltransferase" evidence="1">
    <location>
        <begin position="65"/>
        <end position="200"/>
    </location>
</feature>
<evidence type="ECO:0000313" key="2">
    <source>
        <dbReference type="EMBL" id="TQN48858.1"/>
    </source>
</evidence>
<organism evidence="2 3">
    <name type="scientific">Humibacillus xanthopallidus</name>
    <dbReference type="NCBI Taxonomy" id="412689"/>
    <lineage>
        <taxon>Bacteria</taxon>
        <taxon>Bacillati</taxon>
        <taxon>Actinomycetota</taxon>
        <taxon>Actinomycetes</taxon>
        <taxon>Micrococcales</taxon>
        <taxon>Intrasporangiaceae</taxon>
        <taxon>Humibacillus</taxon>
    </lineage>
</organism>
<evidence type="ECO:0000259" key="1">
    <source>
        <dbReference type="PROSITE" id="PS51186"/>
    </source>
</evidence>
<dbReference type="AlphaFoldDB" id="A0A543PXP2"/>
<dbReference type="InterPro" id="IPR000182">
    <property type="entry name" value="GNAT_dom"/>
</dbReference>
<evidence type="ECO:0000313" key="3">
    <source>
        <dbReference type="Proteomes" id="UP000320085"/>
    </source>
</evidence>
<dbReference type="GO" id="GO:0016747">
    <property type="term" value="F:acyltransferase activity, transferring groups other than amino-acyl groups"/>
    <property type="evidence" value="ECO:0007669"/>
    <property type="project" value="InterPro"/>
</dbReference>
<reference evidence="2 3" key="1">
    <citation type="submission" date="2019-06" db="EMBL/GenBank/DDBJ databases">
        <title>Sequencing the genomes of 1000 actinobacteria strains.</title>
        <authorList>
            <person name="Klenk H.-P."/>
        </authorList>
    </citation>
    <scope>NUCLEOTIDE SEQUENCE [LARGE SCALE GENOMIC DNA]</scope>
    <source>
        <strain evidence="2 3">DSM 21776</strain>
    </source>
</reference>
<comment type="caution">
    <text evidence="2">The sequence shown here is derived from an EMBL/GenBank/DDBJ whole genome shotgun (WGS) entry which is preliminary data.</text>
</comment>
<name>A0A543PXP2_9MICO</name>
<dbReference type="CDD" id="cd04301">
    <property type="entry name" value="NAT_SF"/>
    <property type="match status" value="1"/>
</dbReference>
<accession>A0A543PXP2</accession>
<dbReference type="SUPFAM" id="SSF55729">
    <property type="entry name" value="Acyl-CoA N-acyltransferases (Nat)"/>
    <property type="match status" value="1"/>
</dbReference>